<name>A0A7R8UMZ8_HERIL</name>
<reference evidence="5 6" key="1">
    <citation type="submission" date="2020-11" db="EMBL/GenBank/DDBJ databases">
        <authorList>
            <person name="Wallbank WR R."/>
            <person name="Pardo Diaz C."/>
            <person name="Kozak K."/>
            <person name="Martin S."/>
            <person name="Jiggins C."/>
            <person name="Moest M."/>
            <person name="Warren A I."/>
            <person name="Generalovic N T."/>
            <person name="Byers J.R.P. K."/>
            <person name="Montejo-Kovacevich G."/>
            <person name="Yen C E."/>
        </authorList>
    </citation>
    <scope>NUCLEOTIDE SEQUENCE [LARGE SCALE GENOMIC DNA]</scope>
</reference>
<keyword evidence="2 3" id="KW-0238">DNA-binding</keyword>
<keyword evidence="6" id="KW-1185">Reference proteome</keyword>
<sequence length="432" mass="47985">MTKPKQTGNPKRVRVKFTEFQLKGLMEFYEQNLKDCSVLTNPDYERMGKALGLEARNVQSYINNRRHQDIVAGKRAPKRLQKERRRADCPVKTKKEIVEEETKVNAEPYEDHISPEPVTPSCSTKPEIVNYIGAGDAERHSAVVYPTMMTDPFQQSPSDWQEPVTASCFPKQEIVHYIGFLDAGSSSTAAYPNMMADPLYERPSVWQDPVTARCFPSQEIADYNGAADSEESAASCSNMVTDQLHQSPGDWFKTPTPIQQADDALEDTQRSSLNMCSYMDLTSKESTRITYRDRGLSEGYYNSGLEQFPGGYCLSSPTASVSYAPGEKAQGVPEYGYNDQMDGYYSNRLQAINGDSVLEDYTVAITLSVENDFKSELSQVVGGCLGYMTERIDGGIGGRVHAFPLSDENGFKSGLSEVVGSCCMDISLKELT</sequence>
<dbReference type="Pfam" id="PF00046">
    <property type="entry name" value="Homeodomain"/>
    <property type="match status" value="1"/>
</dbReference>
<feature type="domain" description="Homeobox" evidence="4">
    <location>
        <begin position="8"/>
        <end position="72"/>
    </location>
</feature>
<dbReference type="GO" id="GO:0005634">
    <property type="term" value="C:nucleus"/>
    <property type="evidence" value="ECO:0007669"/>
    <property type="project" value="UniProtKB-SubCell"/>
</dbReference>
<evidence type="ECO:0000256" key="3">
    <source>
        <dbReference type="RuleBase" id="RU000682"/>
    </source>
</evidence>
<keyword evidence="2 3" id="KW-0539">Nucleus</keyword>
<evidence type="ECO:0000313" key="5">
    <source>
        <dbReference type="EMBL" id="CAD7083499.1"/>
    </source>
</evidence>
<dbReference type="Gene3D" id="1.10.10.60">
    <property type="entry name" value="Homeodomain-like"/>
    <property type="match status" value="1"/>
</dbReference>
<dbReference type="Proteomes" id="UP000594454">
    <property type="component" value="Chromosome 2"/>
</dbReference>
<dbReference type="InterPro" id="IPR001356">
    <property type="entry name" value="HD"/>
</dbReference>
<dbReference type="PROSITE" id="PS50071">
    <property type="entry name" value="HOMEOBOX_2"/>
    <property type="match status" value="1"/>
</dbReference>
<dbReference type="GO" id="GO:0003677">
    <property type="term" value="F:DNA binding"/>
    <property type="evidence" value="ECO:0007669"/>
    <property type="project" value="UniProtKB-UniRule"/>
</dbReference>
<dbReference type="InterPro" id="IPR009057">
    <property type="entry name" value="Homeodomain-like_sf"/>
</dbReference>
<dbReference type="SMART" id="SM00389">
    <property type="entry name" value="HOX"/>
    <property type="match status" value="1"/>
</dbReference>
<keyword evidence="2 3" id="KW-0371">Homeobox</keyword>
<feature type="DNA-binding region" description="Homeobox" evidence="2">
    <location>
        <begin position="10"/>
        <end position="73"/>
    </location>
</feature>
<evidence type="ECO:0000256" key="2">
    <source>
        <dbReference type="PROSITE-ProRule" id="PRU00108"/>
    </source>
</evidence>
<evidence type="ECO:0000259" key="4">
    <source>
        <dbReference type="PROSITE" id="PS50071"/>
    </source>
</evidence>
<dbReference type="InParanoid" id="A0A7R8UMZ8"/>
<proteinExistence type="predicted"/>
<comment type="subcellular location">
    <subcellularLocation>
        <location evidence="1 2 3">Nucleus</location>
    </subcellularLocation>
</comment>
<gene>
    <name evidence="5" type="ORF">HERILL_LOCUS6456</name>
</gene>
<dbReference type="EMBL" id="LR899010">
    <property type="protein sequence ID" value="CAD7083499.1"/>
    <property type="molecule type" value="Genomic_DNA"/>
</dbReference>
<evidence type="ECO:0000313" key="6">
    <source>
        <dbReference type="Proteomes" id="UP000594454"/>
    </source>
</evidence>
<dbReference type="CDD" id="cd00086">
    <property type="entry name" value="homeodomain"/>
    <property type="match status" value="1"/>
</dbReference>
<evidence type="ECO:0000256" key="1">
    <source>
        <dbReference type="ARBA" id="ARBA00004123"/>
    </source>
</evidence>
<organism evidence="5 6">
    <name type="scientific">Hermetia illucens</name>
    <name type="common">Black soldier fly</name>
    <dbReference type="NCBI Taxonomy" id="343691"/>
    <lineage>
        <taxon>Eukaryota</taxon>
        <taxon>Metazoa</taxon>
        <taxon>Ecdysozoa</taxon>
        <taxon>Arthropoda</taxon>
        <taxon>Hexapoda</taxon>
        <taxon>Insecta</taxon>
        <taxon>Pterygota</taxon>
        <taxon>Neoptera</taxon>
        <taxon>Endopterygota</taxon>
        <taxon>Diptera</taxon>
        <taxon>Brachycera</taxon>
        <taxon>Stratiomyomorpha</taxon>
        <taxon>Stratiomyidae</taxon>
        <taxon>Hermetiinae</taxon>
        <taxon>Hermetia</taxon>
    </lineage>
</organism>
<dbReference type="AlphaFoldDB" id="A0A7R8UMZ8"/>
<accession>A0A7R8UMZ8</accession>
<protein>
    <recommendedName>
        <fullName evidence="4">Homeobox domain-containing protein</fullName>
    </recommendedName>
</protein>
<dbReference type="SUPFAM" id="SSF46689">
    <property type="entry name" value="Homeodomain-like"/>
    <property type="match status" value="1"/>
</dbReference>